<reference evidence="1" key="1">
    <citation type="submission" date="2021-01" db="EMBL/GenBank/DDBJ databases">
        <authorList>
            <person name="Corre E."/>
            <person name="Pelletier E."/>
            <person name="Niang G."/>
            <person name="Scheremetjew M."/>
            <person name="Finn R."/>
            <person name="Kale V."/>
            <person name="Holt S."/>
            <person name="Cochrane G."/>
            <person name="Meng A."/>
            <person name="Brown T."/>
            <person name="Cohen L."/>
        </authorList>
    </citation>
    <scope>NUCLEOTIDE SEQUENCE</scope>
    <source>
        <strain evidence="1">ECT3854</strain>
    </source>
</reference>
<dbReference type="SUPFAM" id="SSF47954">
    <property type="entry name" value="Cyclin-like"/>
    <property type="match status" value="1"/>
</dbReference>
<dbReference type="Pfam" id="PF08613">
    <property type="entry name" value="Cyclin"/>
    <property type="match status" value="1"/>
</dbReference>
<name>A0A7S1GM66_CYCTE</name>
<proteinExistence type="predicted"/>
<dbReference type="CDD" id="cd20558">
    <property type="entry name" value="CYCLIN_ScPCL7-like"/>
    <property type="match status" value="1"/>
</dbReference>
<accession>A0A7S1GM66</accession>
<dbReference type="GO" id="GO:0019901">
    <property type="term" value="F:protein kinase binding"/>
    <property type="evidence" value="ECO:0007669"/>
    <property type="project" value="InterPro"/>
</dbReference>
<dbReference type="InterPro" id="IPR036915">
    <property type="entry name" value="Cyclin-like_sf"/>
</dbReference>
<dbReference type="Gene3D" id="1.10.472.10">
    <property type="entry name" value="Cyclin-like"/>
    <property type="match status" value="1"/>
</dbReference>
<dbReference type="AlphaFoldDB" id="A0A7S1GM66"/>
<protein>
    <recommendedName>
        <fullName evidence="2">Cyclin</fullName>
    </recommendedName>
</protein>
<dbReference type="PANTHER" id="PTHR15615">
    <property type="match status" value="1"/>
</dbReference>
<dbReference type="InterPro" id="IPR013922">
    <property type="entry name" value="Cyclin_PHO80-like"/>
</dbReference>
<sequence length="386" mass="41814">METTPEQAAEGIVVVRVLSAVLERLVSANTTISLSDPGQVTKFHALKAPGIGILQYLERIHKYASCSNECFILALIYIDRLIQRNNFLLTELNVHRVVITAILLAAKFFDDAYYNNAYYAKVGGVLVSEMNGLEVDFLFRINFSLHVTPELFHKYREELVSHSGGAISHCHQEVIPAIPACQAQVIGQQLSSPTMPQPVAMAQEFDAGFVVPPQSHAVPGYSSEGPTKRQATYITPSPPDTSAKNPTLQLSGSEMVACAPVPEVPQATNDPFLSGAKPIQLPPFPIAQPRRCSPHAYPVPTMVPMVSDATSVVAASRDDQHFVVIDNMAFPLHHPPLVTPNLAVDVKVGPVIQQRPLAYAPGDAIYTAAHHYFVGSHLLTGCPTGS</sequence>
<organism evidence="1">
    <name type="scientific">Cyclophora tenuis</name>
    <name type="common">Marine diatom</name>
    <dbReference type="NCBI Taxonomy" id="216820"/>
    <lineage>
        <taxon>Eukaryota</taxon>
        <taxon>Sar</taxon>
        <taxon>Stramenopiles</taxon>
        <taxon>Ochrophyta</taxon>
        <taxon>Bacillariophyta</taxon>
        <taxon>Fragilariophyceae</taxon>
        <taxon>Fragilariophycidae</taxon>
        <taxon>Cyclophorales</taxon>
        <taxon>Cyclophoraceae</taxon>
        <taxon>Cyclophora</taxon>
    </lineage>
</organism>
<dbReference type="EMBL" id="HBFW01013754">
    <property type="protein sequence ID" value="CAD8937669.1"/>
    <property type="molecule type" value="Transcribed_RNA"/>
</dbReference>
<evidence type="ECO:0008006" key="2">
    <source>
        <dbReference type="Google" id="ProtNLM"/>
    </source>
</evidence>
<dbReference type="PANTHER" id="PTHR15615:SF108">
    <property type="entry name" value="PROTEIN CNPPD1"/>
    <property type="match status" value="1"/>
</dbReference>
<evidence type="ECO:0000313" key="1">
    <source>
        <dbReference type="EMBL" id="CAD8937669.1"/>
    </source>
</evidence>
<gene>
    <name evidence="1" type="ORF">CTEN0397_LOCUS8731</name>
</gene>